<dbReference type="EMBL" id="PNCJ01000004">
    <property type="protein sequence ID" value="TMP39881.1"/>
    <property type="molecule type" value="Genomic_DNA"/>
</dbReference>
<reference evidence="2 3" key="1">
    <citation type="submission" date="2018-01" db="EMBL/GenBank/DDBJ databases">
        <authorList>
            <person name="Paulsen S."/>
            <person name="Gram L.K."/>
        </authorList>
    </citation>
    <scope>NUCLEOTIDE SEQUENCE [LARGE SCALE GENOMIC DNA]</scope>
    <source>
        <strain evidence="2 3">S2599</strain>
    </source>
</reference>
<dbReference type="AlphaFoldDB" id="A0A5S3X6X4"/>
<evidence type="ECO:0000313" key="2">
    <source>
        <dbReference type="EMBL" id="TMP39881.1"/>
    </source>
</evidence>
<accession>A0A5S3X6X4</accession>
<gene>
    <name evidence="2" type="ORF">CWB98_01030</name>
</gene>
<sequence length="123" mass="13332">MQQMLKLLLSIVIVVITFIASATLAGMMAEYAGWWKKPVIGGVAAACVVLSGYMSAPWHRLYYAAAWLVTGAVVAAVMSDIFMYAEDANTSVPLYITYASGVVALLFCWVWERTAVRQTNGAS</sequence>
<dbReference type="RefSeq" id="WP_138543123.1">
    <property type="nucleotide sequence ID" value="NZ_PNCJ01000004.1"/>
</dbReference>
<comment type="caution">
    <text evidence="2">The sequence shown here is derived from an EMBL/GenBank/DDBJ whole genome shotgun (WGS) entry which is preliminary data.</text>
</comment>
<feature type="transmembrane region" description="Helical" evidence="1">
    <location>
        <begin position="61"/>
        <end position="85"/>
    </location>
</feature>
<organism evidence="2 3">
    <name type="scientific">Pseudoalteromonas rubra</name>
    <dbReference type="NCBI Taxonomy" id="43658"/>
    <lineage>
        <taxon>Bacteria</taxon>
        <taxon>Pseudomonadati</taxon>
        <taxon>Pseudomonadota</taxon>
        <taxon>Gammaproteobacteria</taxon>
        <taxon>Alteromonadales</taxon>
        <taxon>Pseudoalteromonadaceae</taxon>
        <taxon>Pseudoalteromonas</taxon>
    </lineage>
</organism>
<reference evidence="3" key="2">
    <citation type="submission" date="2019-06" db="EMBL/GenBank/DDBJ databases">
        <title>Co-occurence of chitin degradation, pigmentation and bioactivity in marine Pseudoalteromonas.</title>
        <authorList>
            <person name="Sonnenschein E.C."/>
            <person name="Bech P.K."/>
        </authorList>
    </citation>
    <scope>NUCLEOTIDE SEQUENCE [LARGE SCALE GENOMIC DNA]</scope>
    <source>
        <strain evidence="3">S2599</strain>
    </source>
</reference>
<evidence type="ECO:0000313" key="3">
    <source>
        <dbReference type="Proteomes" id="UP000306719"/>
    </source>
</evidence>
<protein>
    <submittedName>
        <fullName evidence="2">Uncharacterized protein</fullName>
    </submittedName>
</protein>
<dbReference type="OrthoDB" id="6227667at2"/>
<feature type="transmembrane region" description="Helical" evidence="1">
    <location>
        <begin position="91"/>
        <end position="111"/>
    </location>
</feature>
<keyword evidence="1" id="KW-0812">Transmembrane</keyword>
<keyword evidence="1" id="KW-0472">Membrane</keyword>
<dbReference type="Proteomes" id="UP000306719">
    <property type="component" value="Unassembled WGS sequence"/>
</dbReference>
<name>A0A5S3X6X4_9GAMM</name>
<proteinExistence type="predicted"/>
<feature type="transmembrane region" description="Helical" evidence="1">
    <location>
        <begin position="7"/>
        <end position="29"/>
    </location>
</feature>
<evidence type="ECO:0000256" key="1">
    <source>
        <dbReference type="SAM" id="Phobius"/>
    </source>
</evidence>
<feature type="transmembrane region" description="Helical" evidence="1">
    <location>
        <begin position="35"/>
        <end position="54"/>
    </location>
</feature>
<keyword evidence="1" id="KW-1133">Transmembrane helix</keyword>